<dbReference type="PATRIC" id="fig|1240678.4.peg.6326"/>
<dbReference type="GO" id="GO:0003700">
    <property type="term" value="F:DNA-binding transcription factor activity"/>
    <property type="evidence" value="ECO:0007669"/>
    <property type="project" value="TreeGrafter"/>
</dbReference>
<dbReference type="InterPro" id="IPR050109">
    <property type="entry name" value="HTH-type_TetR-like_transc_reg"/>
</dbReference>
<evidence type="ECO:0000259" key="5">
    <source>
        <dbReference type="PROSITE" id="PS50977"/>
    </source>
</evidence>
<dbReference type="Pfam" id="PF00440">
    <property type="entry name" value="TetR_N"/>
    <property type="match status" value="1"/>
</dbReference>
<name>A0A0D7CG23_9ACTN</name>
<dbReference type="PROSITE" id="PS50977">
    <property type="entry name" value="HTH_TETR_2"/>
    <property type="match status" value="1"/>
</dbReference>
<sequence>MSGKRVTRLTPEQRKEQLVGIGLEMLAERSLDELSTDEVARRAGISRGLLFHYFDSKRDFFRAVVRAACDRFTAATAPDPALDPVPWMREFIAGFVSYVMTHRQVYLALVRGAAGSHPAVTDILDETRETLARRVCEGRRRLGMPPAPRLEPATRAWMAFVEEAVLSWPTGEAGAGGKAAHDSRDELCAFVESSFVRFLDMLDRPAALAPR</sequence>
<dbReference type="AlphaFoldDB" id="A0A0D7CG23"/>
<dbReference type="InterPro" id="IPR001647">
    <property type="entry name" value="HTH_TetR"/>
</dbReference>
<dbReference type="SUPFAM" id="SSF46689">
    <property type="entry name" value="Homeodomain-like"/>
    <property type="match status" value="1"/>
</dbReference>
<dbReference type="InterPro" id="IPR009057">
    <property type="entry name" value="Homeodomain-like_sf"/>
</dbReference>
<feature type="domain" description="HTH tetR-type" evidence="5">
    <location>
        <begin position="12"/>
        <end position="72"/>
    </location>
</feature>
<feature type="DNA-binding region" description="H-T-H motif" evidence="4">
    <location>
        <begin position="35"/>
        <end position="54"/>
    </location>
</feature>
<keyword evidence="7" id="KW-1185">Reference proteome</keyword>
<dbReference type="EMBL" id="JRKI01000036">
    <property type="protein sequence ID" value="KIZ15001.1"/>
    <property type="molecule type" value="Genomic_DNA"/>
</dbReference>
<dbReference type="PANTHER" id="PTHR30055">
    <property type="entry name" value="HTH-TYPE TRANSCRIPTIONAL REGULATOR RUTR"/>
    <property type="match status" value="1"/>
</dbReference>
<dbReference type="PANTHER" id="PTHR30055:SF174">
    <property type="entry name" value="TRANSCRIPTIONAL REGULATORY PROTEIN (PROBABLY TETR-FAMILY)-RELATED"/>
    <property type="match status" value="1"/>
</dbReference>
<dbReference type="PRINTS" id="PR00455">
    <property type="entry name" value="HTHTETR"/>
</dbReference>
<evidence type="ECO:0000256" key="4">
    <source>
        <dbReference type="PROSITE-ProRule" id="PRU00335"/>
    </source>
</evidence>
<evidence type="ECO:0000313" key="6">
    <source>
        <dbReference type="EMBL" id="KIZ15001.1"/>
    </source>
</evidence>
<dbReference type="RefSeq" id="WP_044367386.1">
    <property type="nucleotide sequence ID" value="NZ_JRKI01000036.1"/>
</dbReference>
<keyword evidence="1" id="KW-0805">Transcription regulation</keyword>
<dbReference type="Proteomes" id="UP000032458">
    <property type="component" value="Unassembled WGS sequence"/>
</dbReference>
<dbReference type="InterPro" id="IPR054129">
    <property type="entry name" value="DesT_TetR_C"/>
</dbReference>
<comment type="caution">
    <text evidence="6">The sequence shown here is derived from an EMBL/GenBank/DDBJ whole genome shotgun (WGS) entry which is preliminary data.</text>
</comment>
<proteinExistence type="predicted"/>
<dbReference type="GO" id="GO:0000976">
    <property type="term" value="F:transcription cis-regulatory region binding"/>
    <property type="evidence" value="ECO:0007669"/>
    <property type="project" value="TreeGrafter"/>
</dbReference>
<evidence type="ECO:0000256" key="1">
    <source>
        <dbReference type="ARBA" id="ARBA00023015"/>
    </source>
</evidence>
<protein>
    <submittedName>
        <fullName evidence="6">TetR family transcriptional regulator</fullName>
    </submittedName>
</protein>
<evidence type="ECO:0000256" key="3">
    <source>
        <dbReference type="ARBA" id="ARBA00023163"/>
    </source>
</evidence>
<organism evidence="6 7">
    <name type="scientific">Streptomyces natalensis ATCC 27448</name>
    <dbReference type="NCBI Taxonomy" id="1240678"/>
    <lineage>
        <taxon>Bacteria</taxon>
        <taxon>Bacillati</taxon>
        <taxon>Actinomycetota</taxon>
        <taxon>Actinomycetes</taxon>
        <taxon>Kitasatosporales</taxon>
        <taxon>Streptomycetaceae</taxon>
        <taxon>Streptomyces</taxon>
    </lineage>
</organism>
<accession>A0A0D7CG23</accession>
<dbReference type="Gene3D" id="1.10.357.10">
    <property type="entry name" value="Tetracycline Repressor, domain 2"/>
    <property type="match status" value="1"/>
</dbReference>
<evidence type="ECO:0000256" key="2">
    <source>
        <dbReference type="ARBA" id="ARBA00023125"/>
    </source>
</evidence>
<keyword evidence="2 4" id="KW-0238">DNA-binding</keyword>
<dbReference type="Pfam" id="PF21943">
    <property type="entry name" value="TetR_C_46"/>
    <property type="match status" value="1"/>
</dbReference>
<gene>
    <name evidence="6" type="ORF">SNA_29560</name>
</gene>
<evidence type="ECO:0000313" key="7">
    <source>
        <dbReference type="Proteomes" id="UP000032458"/>
    </source>
</evidence>
<reference evidence="6 7" key="1">
    <citation type="submission" date="2014-09" db="EMBL/GenBank/DDBJ databases">
        <title>Draft genome sequence of Streptomyces natalensis ATCC 27448, producer of the antifungal pimaricin.</title>
        <authorList>
            <person name="Mendes M.V."/>
            <person name="Beites T."/>
            <person name="Pires S."/>
            <person name="Santos C.L."/>
            <person name="Moradas-Ferreira P."/>
        </authorList>
    </citation>
    <scope>NUCLEOTIDE SEQUENCE [LARGE SCALE GENOMIC DNA]</scope>
    <source>
        <strain evidence="6 7">ATCC 27448</strain>
    </source>
</reference>
<keyword evidence="3" id="KW-0804">Transcription</keyword>